<dbReference type="Pfam" id="PF00746">
    <property type="entry name" value="Gram_pos_anchor"/>
    <property type="match status" value="1"/>
</dbReference>
<keyword evidence="5" id="KW-0472">Membrane</keyword>
<dbReference type="RefSeq" id="WP_143069128.1">
    <property type="nucleotide sequence ID" value="NZ_FOTJ01000030.1"/>
</dbReference>
<reference evidence="7 8" key="1">
    <citation type="submission" date="2016-10" db="EMBL/GenBank/DDBJ databases">
        <authorList>
            <person name="de Groot N.N."/>
        </authorList>
    </citation>
    <scope>NUCLEOTIDE SEQUENCE [LARGE SCALE GENOMIC DNA]</scope>
    <source>
        <strain evidence="7 8">M79</strain>
    </source>
</reference>
<dbReference type="NCBIfam" id="TIGR01167">
    <property type="entry name" value="LPXTG_anchor"/>
    <property type="match status" value="1"/>
</dbReference>
<dbReference type="EMBL" id="FOTJ01000030">
    <property type="protein sequence ID" value="SFL61310.1"/>
    <property type="molecule type" value="Genomic_DNA"/>
</dbReference>
<feature type="domain" description="Gram-positive cocci surface proteins LPxTG" evidence="6">
    <location>
        <begin position="74"/>
        <end position="110"/>
    </location>
</feature>
<name>A0A1I4J430_9LACT</name>
<dbReference type="InterPro" id="IPR019931">
    <property type="entry name" value="LPXTG_anchor"/>
</dbReference>
<evidence type="ECO:0000256" key="1">
    <source>
        <dbReference type="ARBA" id="ARBA00022512"/>
    </source>
</evidence>
<dbReference type="PROSITE" id="PS50847">
    <property type="entry name" value="GRAM_POS_ANCHORING"/>
    <property type="match status" value="1"/>
</dbReference>
<dbReference type="AlphaFoldDB" id="A0A1I4J430"/>
<protein>
    <submittedName>
        <fullName evidence="7">LPXTG-motif cell wall anchor domain-containing protein</fullName>
    </submittedName>
</protein>
<accession>A0A1I4J430</accession>
<evidence type="ECO:0000259" key="6">
    <source>
        <dbReference type="PROSITE" id="PS50847"/>
    </source>
</evidence>
<evidence type="ECO:0000256" key="3">
    <source>
        <dbReference type="ARBA" id="ARBA00022729"/>
    </source>
</evidence>
<evidence type="ECO:0000313" key="7">
    <source>
        <dbReference type="EMBL" id="SFL61310.1"/>
    </source>
</evidence>
<keyword evidence="5" id="KW-1133">Transmembrane helix</keyword>
<evidence type="ECO:0000256" key="2">
    <source>
        <dbReference type="ARBA" id="ARBA00022525"/>
    </source>
</evidence>
<keyword evidence="5" id="KW-0812">Transmembrane</keyword>
<keyword evidence="1" id="KW-0134">Cell wall</keyword>
<dbReference type="Proteomes" id="UP000181969">
    <property type="component" value="Unassembled WGS sequence"/>
</dbReference>
<keyword evidence="4" id="KW-0572">Peptidoglycan-anchor</keyword>
<sequence>MKRFLTFSLLMGSLVIGNASVYGEELTQVKNDSSVKVTYTPQTSEKEVNQETSVENVKHDSYLKFSVEEPQKDLPHTNEKKESFFLIGGIVILVAIIISLRKGRKTNEQD</sequence>
<organism evidence="7 8">
    <name type="scientific">Lactococcus garvieae</name>
    <dbReference type="NCBI Taxonomy" id="1363"/>
    <lineage>
        <taxon>Bacteria</taxon>
        <taxon>Bacillati</taxon>
        <taxon>Bacillota</taxon>
        <taxon>Bacilli</taxon>
        <taxon>Lactobacillales</taxon>
        <taxon>Streptococcaceae</taxon>
        <taxon>Lactococcus</taxon>
    </lineage>
</organism>
<keyword evidence="2" id="KW-0964">Secreted</keyword>
<gene>
    <name evidence="7" type="ORF">SAMN05216438_1304</name>
</gene>
<feature type="transmembrane region" description="Helical" evidence="5">
    <location>
        <begin position="83"/>
        <end position="100"/>
    </location>
</feature>
<keyword evidence="3" id="KW-0732">Signal</keyword>
<proteinExistence type="predicted"/>
<evidence type="ECO:0000313" key="8">
    <source>
        <dbReference type="Proteomes" id="UP000181969"/>
    </source>
</evidence>
<evidence type="ECO:0000256" key="4">
    <source>
        <dbReference type="ARBA" id="ARBA00023088"/>
    </source>
</evidence>
<evidence type="ECO:0000256" key="5">
    <source>
        <dbReference type="SAM" id="Phobius"/>
    </source>
</evidence>